<protein>
    <submittedName>
        <fullName evidence="1">Uncharacterized protein</fullName>
    </submittedName>
</protein>
<proteinExistence type="predicted"/>
<comment type="caution">
    <text evidence="1">The sequence shown here is derived from an EMBL/GenBank/DDBJ whole genome shotgun (WGS) entry which is preliminary data.</text>
</comment>
<accession>A0ACC0RZ25</accession>
<reference evidence="1 2" key="1">
    <citation type="journal article" date="2006" name="Science">
        <title>The genome of black cottonwood, Populus trichocarpa (Torr. &amp; Gray).</title>
        <authorList>
            <person name="Tuskan G.A."/>
            <person name="Difazio S."/>
            <person name="Jansson S."/>
            <person name="Bohlmann J."/>
            <person name="Grigoriev I."/>
            <person name="Hellsten U."/>
            <person name="Putnam N."/>
            <person name="Ralph S."/>
            <person name="Rombauts S."/>
            <person name="Salamov A."/>
            <person name="Schein J."/>
            <person name="Sterck L."/>
            <person name="Aerts A."/>
            <person name="Bhalerao R.R."/>
            <person name="Bhalerao R.P."/>
            <person name="Blaudez D."/>
            <person name="Boerjan W."/>
            <person name="Brun A."/>
            <person name="Brunner A."/>
            <person name="Busov V."/>
            <person name="Campbell M."/>
            <person name="Carlson J."/>
            <person name="Chalot M."/>
            <person name="Chapman J."/>
            <person name="Chen G.L."/>
            <person name="Cooper D."/>
            <person name="Coutinho P.M."/>
            <person name="Couturier J."/>
            <person name="Covert S."/>
            <person name="Cronk Q."/>
            <person name="Cunningham R."/>
            <person name="Davis J."/>
            <person name="Degroeve S."/>
            <person name="Dejardin A."/>
            <person name="Depamphilis C."/>
            <person name="Detter J."/>
            <person name="Dirks B."/>
            <person name="Dubchak I."/>
            <person name="Duplessis S."/>
            <person name="Ehlting J."/>
            <person name="Ellis B."/>
            <person name="Gendler K."/>
            <person name="Goodstein D."/>
            <person name="Gribskov M."/>
            <person name="Grimwood J."/>
            <person name="Groover A."/>
            <person name="Gunter L."/>
            <person name="Hamberger B."/>
            <person name="Heinze B."/>
            <person name="Helariutta Y."/>
            <person name="Henrissat B."/>
            <person name="Holligan D."/>
            <person name="Holt R."/>
            <person name="Huang W."/>
            <person name="Islam-Faridi N."/>
            <person name="Jones S."/>
            <person name="Jones-Rhoades M."/>
            <person name="Jorgensen R."/>
            <person name="Joshi C."/>
            <person name="Kangasjarvi J."/>
            <person name="Karlsson J."/>
            <person name="Kelleher C."/>
            <person name="Kirkpatrick R."/>
            <person name="Kirst M."/>
            <person name="Kohler A."/>
            <person name="Kalluri U."/>
            <person name="Larimer F."/>
            <person name="Leebens-Mack J."/>
            <person name="Leple J.C."/>
            <person name="Locascio P."/>
            <person name="Lou Y."/>
            <person name="Lucas S."/>
            <person name="Martin F."/>
            <person name="Montanini B."/>
            <person name="Napoli C."/>
            <person name="Nelson D.R."/>
            <person name="Nelson C."/>
            <person name="Nieminen K."/>
            <person name="Nilsson O."/>
            <person name="Pereda V."/>
            <person name="Peter G."/>
            <person name="Philippe R."/>
            <person name="Pilate G."/>
            <person name="Poliakov A."/>
            <person name="Razumovskaya J."/>
            <person name="Richardson P."/>
            <person name="Rinaldi C."/>
            <person name="Ritland K."/>
            <person name="Rouze P."/>
            <person name="Ryaboy D."/>
            <person name="Schmutz J."/>
            <person name="Schrader J."/>
            <person name="Segerman B."/>
            <person name="Shin H."/>
            <person name="Siddiqui A."/>
            <person name="Sterky F."/>
            <person name="Terry A."/>
            <person name="Tsai C.J."/>
            <person name="Uberbacher E."/>
            <person name="Unneberg P."/>
            <person name="Vahala J."/>
            <person name="Wall K."/>
            <person name="Wessler S."/>
            <person name="Yang G."/>
            <person name="Yin T."/>
            <person name="Douglas C."/>
            <person name="Marra M."/>
            <person name="Sandberg G."/>
            <person name="Van de Peer Y."/>
            <person name="Rokhsar D."/>
        </authorList>
    </citation>
    <scope>NUCLEOTIDE SEQUENCE [LARGE SCALE GENOMIC DNA]</scope>
    <source>
        <strain evidence="2">cv. Nisqually</strain>
    </source>
</reference>
<evidence type="ECO:0000313" key="1">
    <source>
        <dbReference type="EMBL" id="KAI9382354.1"/>
    </source>
</evidence>
<dbReference type="EMBL" id="CM009303">
    <property type="protein sequence ID" value="KAI9382354.1"/>
    <property type="molecule type" value="Genomic_DNA"/>
</dbReference>
<organism evidence="1 2">
    <name type="scientific">Populus trichocarpa</name>
    <name type="common">Western balsam poplar</name>
    <name type="synonym">Populus balsamifera subsp. trichocarpa</name>
    <dbReference type="NCBI Taxonomy" id="3694"/>
    <lineage>
        <taxon>Eukaryota</taxon>
        <taxon>Viridiplantae</taxon>
        <taxon>Streptophyta</taxon>
        <taxon>Embryophyta</taxon>
        <taxon>Tracheophyta</taxon>
        <taxon>Spermatophyta</taxon>
        <taxon>Magnoliopsida</taxon>
        <taxon>eudicotyledons</taxon>
        <taxon>Gunneridae</taxon>
        <taxon>Pentapetalae</taxon>
        <taxon>rosids</taxon>
        <taxon>fabids</taxon>
        <taxon>Malpighiales</taxon>
        <taxon>Salicaceae</taxon>
        <taxon>Saliceae</taxon>
        <taxon>Populus</taxon>
    </lineage>
</organism>
<keyword evidence="2" id="KW-1185">Reference proteome</keyword>
<evidence type="ECO:0000313" key="2">
    <source>
        <dbReference type="Proteomes" id="UP000006729"/>
    </source>
</evidence>
<gene>
    <name evidence="1" type="ORF">POPTR_014G124700v4</name>
</gene>
<sequence>MIVMANRMRMLLLTLSTVITINFSLSSTISEVSKEQIPCTMCYSCDNPCQPLPSPPPPAIPECPPPPPPPSPPPPAIPECPPPAPPPSPPPPAIPECPPPPAPINECPACPTPPTPFPPVLPPKQSYWPGAGYSFNGPPAGYGNNPVPYFPFDNNNPPPSFSFKSVHLKLQSIVLCIFLSLTFLCFF</sequence>
<dbReference type="Proteomes" id="UP000006729">
    <property type="component" value="Chromosome 14"/>
</dbReference>
<name>A0ACC0RZ25_POPTR</name>